<feature type="domain" description="Opioid growth factor receptor (OGFr) conserved" evidence="1">
    <location>
        <begin position="17"/>
        <end position="159"/>
    </location>
</feature>
<dbReference type="EMBL" id="JAPMOU010000003">
    <property type="protein sequence ID" value="MDE1461063.1"/>
    <property type="molecule type" value="Genomic_DNA"/>
</dbReference>
<dbReference type="InterPro" id="IPR039574">
    <property type="entry name" value="OGFr"/>
</dbReference>
<organism evidence="2 3">
    <name type="scientific">Spartinivicinus poritis</name>
    <dbReference type="NCBI Taxonomy" id="2994640"/>
    <lineage>
        <taxon>Bacteria</taxon>
        <taxon>Pseudomonadati</taxon>
        <taxon>Pseudomonadota</taxon>
        <taxon>Gammaproteobacteria</taxon>
        <taxon>Oceanospirillales</taxon>
        <taxon>Zooshikellaceae</taxon>
        <taxon>Spartinivicinus</taxon>
    </lineage>
</organism>
<reference evidence="2 3" key="1">
    <citation type="submission" date="2022-11" db="EMBL/GenBank/DDBJ databases">
        <title>Spartinivicinus poritis sp. nov., isolated from scleractinian coral Porites lutea.</title>
        <authorList>
            <person name="Zhang G."/>
            <person name="Cai L."/>
            <person name="Wei Q."/>
        </authorList>
    </citation>
    <scope>NUCLEOTIDE SEQUENCE [LARGE SCALE GENOMIC DNA]</scope>
    <source>
        <strain evidence="2 3">A2-2</strain>
    </source>
</reference>
<comment type="caution">
    <text evidence="2">The sequence shown here is derived from an EMBL/GenBank/DDBJ whole genome shotgun (WGS) entry which is preliminary data.</text>
</comment>
<accession>A0ABT5U3W7</accession>
<evidence type="ECO:0000259" key="1">
    <source>
        <dbReference type="Pfam" id="PF04664"/>
    </source>
</evidence>
<dbReference type="InterPro" id="IPR006757">
    <property type="entry name" value="OGF_rcpt"/>
</dbReference>
<keyword evidence="2" id="KW-0675">Receptor</keyword>
<gene>
    <name evidence="2" type="ORF">ORQ98_03685</name>
</gene>
<sequence length="190" mass="22214">MAATKYAHAMTEQANQLLINFYNQKEKDSYGRQLDEILLWSDDQLENTHNYIQWLFPITDSGFNSTTPLLNAETIEVFKQQSSIQTNLLRSLNKMLDFYGLILHHNEPEKIIIERSAEHFACASRCWLTPGNHNYLRFTRIIKSLCQLGLTRYAEALFNCLQVIFQEHSSTIGLVTYQHWQQALIDNRDK</sequence>
<dbReference type="RefSeq" id="WP_274687433.1">
    <property type="nucleotide sequence ID" value="NZ_JAPMOU010000003.1"/>
</dbReference>
<dbReference type="Pfam" id="PF04664">
    <property type="entry name" value="OGFr_N"/>
    <property type="match status" value="1"/>
</dbReference>
<protein>
    <submittedName>
        <fullName evidence="2">Opioid growth factor receptor-related protein</fullName>
    </submittedName>
</protein>
<evidence type="ECO:0000313" key="3">
    <source>
        <dbReference type="Proteomes" id="UP001528823"/>
    </source>
</evidence>
<keyword evidence="3" id="KW-1185">Reference proteome</keyword>
<name>A0ABT5U3W7_9GAMM</name>
<proteinExistence type="predicted"/>
<evidence type="ECO:0000313" key="2">
    <source>
        <dbReference type="EMBL" id="MDE1461063.1"/>
    </source>
</evidence>
<dbReference type="Proteomes" id="UP001528823">
    <property type="component" value="Unassembled WGS sequence"/>
</dbReference>
<dbReference type="PANTHER" id="PTHR14015">
    <property type="entry name" value="OPIOID GROWTH FACTOR RECEPTOR OGFR ZETA-TYPE OPIOID RECEPTOR"/>
    <property type="match status" value="1"/>
</dbReference>
<dbReference type="PANTHER" id="PTHR14015:SF2">
    <property type="entry name" value="OPIOID GROWTH FACTOR RECEPTOR (OGFR) CONSERVED DOMAIN-CONTAINING PROTEIN"/>
    <property type="match status" value="1"/>
</dbReference>